<accession>A0A4C1TC21</accession>
<protein>
    <submittedName>
        <fullName evidence="1">Uncharacterized protein</fullName>
    </submittedName>
</protein>
<evidence type="ECO:0000313" key="2">
    <source>
        <dbReference type="Proteomes" id="UP000299102"/>
    </source>
</evidence>
<dbReference type="EMBL" id="BGZK01004938">
    <property type="protein sequence ID" value="GBP11706.1"/>
    <property type="molecule type" value="Genomic_DNA"/>
</dbReference>
<evidence type="ECO:0000313" key="1">
    <source>
        <dbReference type="EMBL" id="GBP11706.1"/>
    </source>
</evidence>
<sequence length="136" mass="15104">MTDLLCAQSNELGYHFACSFCSKTINEKFGRRDSSRRRPRAWRRRRPRRGLCRSRSLLRFDARAGGGAICRVNKNGRRNNITDSAPETRAVSFIVPVNYASAASAVTRFDARRPTGAVGGSKLPLAAMPRCETSVL</sequence>
<keyword evidence="2" id="KW-1185">Reference proteome</keyword>
<proteinExistence type="predicted"/>
<comment type="caution">
    <text evidence="1">The sequence shown here is derived from an EMBL/GenBank/DDBJ whole genome shotgun (WGS) entry which is preliminary data.</text>
</comment>
<name>A0A4C1TC21_EUMVA</name>
<reference evidence="1 2" key="1">
    <citation type="journal article" date="2019" name="Commun. Biol.">
        <title>The bagworm genome reveals a unique fibroin gene that provides high tensile strength.</title>
        <authorList>
            <person name="Kono N."/>
            <person name="Nakamura H."/>
            <person name="Ohtoshi R."/>
            <person name="Tomita M."/>
            <person name="Numata K."/>
            <person name="Arakawa K."/>
        </authorList>
    </citation>
    <scope>NUCLEOTIDE SEQUENCE [LARGE SCALE GENOMIC DNA]</scope>
</reference>
<dbReference type="AlphaFoldDB" id="A0A4C1TC21"/>
<organism evidence="1 2">
    <name type="scientific">Eumeta variegata</name>
    <name type="common">Bagworm moth</name>
    <name type="synonym">Eumeta japonica</name>
    <dbReference type="NCBI Taxonomy" id="151549"/>
    <lineage>
        <taxon>Eukaryota</taxon>
        <taxon>Metazoa</taxon>
        <taxon>Ecdysozoa</taxon>
        <taxon>Arthropoda</taxon>
        <taxon>Hexapoda</taxon>
        <taxon>Insecta</taxon>
        <taxon>Pterygota</taxon>
        <taxon>Neoptera</taxon>
        <taxon>Endopterygota</taxon>
        <taxon>Lepidoptera</taxon>
        <taxon>Glossata</taxon>
        <taxon>Ditrysia</taxon>
        <taxon>Tineoidea</taxon>
        <taxon>Psychidae</taxon>
        <taxon>Oiketicinae</taxon>
        <taxon>Eumeta</taxon>
    </lineage>
</organism>
<dbReference type="Proteomes" id="UP000299102">
    <property type="component" value="Unassembled WGS sequence"/>
</dbReference>
<gene>
    <name evidence="1" type="ORF">EVAR_95109_1</name>
</gene>